<organism evidence="6 7">
    <name type="scientific">Palleronia aestuarii</name>
    <dbReference type="NCBI Taxonomy" id="568105"/>
    <lineage>
        <taxon>Bacteria</taxon>
        <taxon>Pseudomonadati</taxon>
        <taxon>Pseudomonadota</taxon>
        <taxon>Alphaproteobacteria</taxon>
        <taxon>Rhodobacterales</taxon>
        <taxon>Roseobacteraceae</taxon>
        <taxon>Palleronia</taxon>
    </lineage>
</organism>
<sequence length="347" mass="36967">MHYASDNSGPAHPKVMEALLAANAGYALPYGNDPATERARAHIREVFEAPDAAVEFVATGSAANALILATLCKPWEAIFCSEVAHVEADECGAPEFFTGGAKLALVPAPDARMSPAALRDRIDGTAQGNVHNVQRGPVSLTSVTERGTVYDLDHLRALAGTAREFGLPVHLDGARLANALATLGCSPAEMTWKAGIDAVSFGGTKNGLLGVEAAIFFDPAHAWEFELRRKRGGHLFSKTRYLAAQMDAYLANGLWLRMGHDANAAAARLAQGLYESGTATLLHEPQANMVFASFPRAAHHRLRQAGAQFYSMGSLDGPDEEPVGARLVCDWSASTADTERFLDILEG</sequence>
<accession>A0A2W7N907</accession>
<dbReference type="EMBL" id="QKZL01000006">
    <property type="protein sequence ID" value="PZX16578.1"/>
    <property type="molecule type" value="Genomic_DNA"/>
</dbReference>
<dbReference type="InterPro" id="IPR015422">
    <property type="entry name" value="PyrdxlP-dep_Trfase_small"/>
</dbReference>
<dbReference type="Pfam" id="PF01212">
    <property type="entry name" value="Beta_elim_lyase"/>
    <property type="match status" value="1"/>
</dbReference>
<gene>
    <name evidence="6" type="ORF">LX81_01949</name>
</gene>
<dbReference type="InterPro" id="IPR015421">
    <property type="entry name" value="PyrdxlP-dep_Trfase_major"/>
</dbReference>
<dbReference type="PANTHER" id="PTHR48097">
    <property type="entry name" value="L-THREONINE ALDOLASE-RELATED"/>
    <property type="match status" value="1"/>
</dbReference>
<dbReference type="Proteomes" id="UP000248916">
    <property type="component" value="Unassembled WGS sequence"/>
</dbReference>
<dbReference type="PANTHER" id="PTHR48097:SF5">
    <property type="entry name" value="LOW SPECIFICITY L-THREONINE ALDOLASE"/>
    <property type="match status" value="1"/>
</dbReference>
<comment type="cofactor">
    <cofactor evidence="1">
        <name>pyridoxal 5'-phosphate</name>
        <dbReference type="ChEBI" id="CHEBI:597326"/>
    </cofactor>
</comment>
<dbReference type="Gene3D" id="3.90.1150.10">
    <property type="entry name" value="Aspartate Aminotransferase, domain 1"/>
    <property type="match status" value="1"/>
</dbReference>
<dbReference type="GO" id="GO:0016829">
    <property type="term" value="F:lyase activity"/>
    <property type="evidence" value="ECO:0007669"/>
    <property type="project" value="InterPro"/>
</dbReference>
<protein>
    <submittedName>
        <fullName evidence="6">L-threonine aldolase</fullName>
    </submittedName>
</protein>
<evidence type="ECO:0000256" key="3">
    <source>
        <dbReference type="ARBA" id="ARBA00011881"/>
    </source>
</evidence>
<comment type="similarity">
    <text evidence="2">Belongs to the threonine aldolase family.</text>
</comment>
<dbReference type="InterPro" id="IPR015424">
    <property type="entry name" value="PyrdxlP-dep_Trfase"/>
</dbReference>
<evidence type="ECO:0000256" key="4">
    <source>
        <dbReference type="ARBA" id="ARBA00022898"/>
    </source>
</evidence>
<dbReference type="OrthoDB" id="9774495at2"/>
<dbReference type="Gene3D" id="3.40.640.10">
    <property type="entry name" value="Type I PLP-dependent aspartate aminotransferase-like (Major domain)"/>
    <property type="match status" value="1"/>
</dbReference>
<proteinExistence type="inferred from homology"/>
<dbReference type="RefSeq" id="WP_111537104.1">
    <property type="nucleotide sequence ID" value="NZ_QKZL01000006.1"/>
</dbReference>
<keyword evidence="7" id="KW-1185">Reference proteome</keyword>
<comment type="caution">
    <text evidence="6">The sequence shown here is derived from an EMBL/GenBank/DDBJ whole genome shotgun (WGS) entry which is preliminary data.</text>
</comment>
<dbReference type="SUPFAM" id="SSF53383">
    <property type="entry name" value="PLP-dependent transferases"/>
    <property type="match status" value="1"/>
</dbReference>
<keyword evidence="4" id="KW-0663">Pyridoxal phosphate</keyword>
<comment type="subunit">
    <text evidence="3">Homotetramer.</text>
</comment>
<dbReference type="InterPro" id="IPR001597">
    <property type="entry name" value="ArAA_b-elim_lyase/Thr_aldolase"/>
</dbReference>
<reference evidence="6 7" key="1">
    <citation type="submission" date="2018-06" db="EMBL/GenBank/DDBJ databases">
        <title>Genomic Encyclopedia of Archaeal and Bacterial Type Strains, Phase II (KMG-II): from individual species to whole genera.</title>
        <authorList>
            <person name="Goeker M."/>
        </authorList>
    </citation>
    <scope>NUCLEOTIDE SEQUENCE [LARGE SCALE GENOMIC DNA]</scope>
    <source>
        <strain evidence="6 7">DSM 22009</strain>
    </source>
</reference>
<evidence type="ECO:0000256" key="1">
    <source>
        <dbReference type="ARBA" id="ARBA00001933"/>
    </source>
</evidence>
<evidence type="ECO:0000259" key="5">
    <source>
        <dbReference type="Pfam" id="PF01212"/>
    </source>
</evidence>
<feature type="domain" description="Aromatic amino acid beta-eliminating lyase/threonine aldolase" evidence="5">
    <location>
        <begin position="4"/>
        <end position="291"/>
    </location>
</feature>
<evidence type="ECO:0000313" key="7">
    <source>
        <dbReference type="Proteomes" id="UP000248916"/>
    </source>
</evidence>
<dbReference type="AlphaFoldDB" id="A0A2W7N907"/>
<name>A0A2W7N907_9RHOB</name>
<dbReference type="GO" id="GO:0006520">
    <property type="term" value="P:amino acid metabolic process"/>
    <property type="evidence" value="ECO:0007669"/>
    <property type="project" value="InterPro"/>
</dbReference>
<evidence type="ECO:0000313" key="6">
    <source>
        <dbReference type="EMBL" id="PZX16578.1"/>
    </source>
</evidence>
<evidence type="ECO:0000256" key="2">
    <source>
        <dbReference type="ARBA" id="ARBA00006966"/>
    </source>
</evidence>